<keyword evidence="6" id="KW-1185">Reference proteome</keyword>
<feature type="domain" description="DUF4349" evidence="4">
    <location>
        <begin position="81"/>
        <end position="289"/>
    </location>
</feature>
<evidence type="ECO:0000259" key="4">
    <source>
        <dbReference type="Pfam" id="PF14257"/>
    </source>
</evidence>
<evidence type="ECO:0000256" key="1">
    <source>
        <dbReference type="SAM" id="MobiDB-lite"/>
    </source>
</evidence>
<evidence type="ECO:0000313" key="5">
    <source>
        <dbReference type="EMBL" id="MFF1272087.1"/>
    </source>
</evidence>
<evidence type="ECO:0000256" key="2">
    <source>
        <dbReference type="SAM" id="Phobius"/>
    </source>
</evidence>
<gene>
    <name evidence="5" type="ORF">ACFVZC_01445</name>
</gene>
<proteinExistence type="predicted"/>
<feature type="transmembrane region" description="Helical" evidence="2">
    <location>
        <begin position="267"/>
        <end position="290"/>
    </location>
</feature>
<feature type="compositionally biased region" description="Low complexity" evidence="1">
    <location>
        <begin position="28"/>
        <end position="37"/>
    </location>
</feature>
<dbReference type="PROSITE" id="PS51257">
    <property type="entry name" value="PROKAR_LIPOPROTEIN"/>
    <property type="match status" value="1"/>
</dbReference>
<sequence length="318" mass="33037">MRTRRSVRPARALAGVLLAAALATGGCSAAGGDSAGSEADDKAAAPAQEAATDGGAKQGAPGGSAADGAEAATPPKVTADHIIRTASLTVRVKDVSEALDEARATTENAGGYVGNETTRRDAEGREHTRVVLRVPVEKYADVLAGLEGAGKLVERHAKAEDVTDQVVDVESRIASQRASVARVRELMDRASRLSDVVTLEGELSTRQAELESLLARQESLKDRTSLATITLSLSGTPTEKATTDDDDPGFVDALTGGWDVFLTLLRWLALAIGAVLPFAAVAALLVLLWLKAVRPLLSRRPRTVPPAPPAGERGTAGD</sequence>
<accession>A0ABW6PYW4</accession>
<dbReference type="InterPro" id="IPR025645">
    <property type="entry name" value="DUF4349"/>
</dbReference>
<feature type="signal peptide" evidence="3">
    <location>
        <begin position="1"/>
        <end position="29"/>
    </location>
</feature>
<feature type="chain" id="PRO_5045812630" evidence="3">
    <location>
        <begin position="30"/>
        <end position="318"/>
    </location>
</feature>
<protein>
    <submittedName>
        <fullName evidence="5">DUF4349 domain-containing protein</fullName>
    </submittedName>
</protein>
<dbReference type="RefSeq" id="WP_388232378.1">
    <property type="nucleotide sequence ID" value="NZ_JBHVZQ010000001.1"/>
</dbReference>
<organism evidence="5 6">
    <name type="scientific">Streptomyces marokkonensis</name>
    <dbReference type="NCBI Taxonomy" id="324855"/>
    <lineage>
        <taxon>Bacteria</taxon>
        <taxon>Bacillati</taxon>
        <taxon>Actinomycetota</taxon>
        <taxon>Actinomycetes</taxon>
        <taxon>Kitasatosporales</taxon>
        <taxon>Streptomycetaceae</taxon>
        <taxon>Streptomyces</taxon>
    </lineage>
</organism>
<comment type="caution">
    <text evidence="5">The sequence shown here is derived from an EMBL/GenBank/DDBJ whole genome shotgun (WGS) entry which is preliminary data.</text>
</comment>
<keyword evidence="2" id="KW-0472">Membrane</keyword>
<evidence type="ECO:0000256" key="3">
    <source>
        <dbReference type="SAM" id="SignalP"/>
    </source>
</evidence>
<keyword evidence="3" id="KW-0732">Signal</keyword>
<name>A0ABW6PYW4_9ACTN</name>
<keyword evidence="2" id="KW-0812">Transmembrane</keyword>
<keyword evidence="2" id="KW-1133">Transmembrane helix</keyword>
<feature type="region of interest" description="Disordered" evidence="1">
    <location>
        <begin position="28"/>
        <end position="76"/>
    </location>
</feature>
<reference evidence="5 6" key="1">
    <citation type="submission" date="2024-09" db="EMBL/GenBank/DDBJ databases">
        <title>The Natural Products Discovery Center: Release of the First 8490 Sequenced Strains for Exploring Actinobacteria Biosynthetic Diversity.</title>
        <authorList>
            <person name="Kalkreuter E."/>
            <person name="Kautsar S.A."/>
            <person name="Yang D."/>
            <person name="Bader C.D."/>
            <person name="Teijaro C.N."/>
            <person name="Fluegel L."/>
            <person name="Davis C.M."/>
            <person name="Simpson J.R."/>
            <person name="Lauterbach L."/>
            <person name="Steele A.D."/>
            <person name="Gui C."/>
            <person name="Meng S."/>
            <person name="Li G."/>
            <person name="Viehrig K."/>
            <person name="Ye F."/>
            <person name="Su P."/>
            <person name="Kiefer A.F."/>
            <person name="Nichols A."/>
            <person name="Cepeda A.J."/>
            <person name="Yan W."/>
            <person name="Fan B."/>
            <person name="Jiang Y."/>
            <person name="Adhikari A."/>
            <person name="Zheng C.-J."/>
            <person name="Schuster L."/>
            <person name="Cowan T.M."/>
            <person name="Smanski M.J."/>
            <person name="Chevrette M.G."/>
            <person name="De Carvalho L.P.S."/>
            <person name="Shen B."/>
        </authorList>
    </citation>
    <scope>NUCLEOTIDE SEQUENCE [LARGE SCALE GENOMIC DNA]</scope>
    <source>
        <strain evidence="5 6">NPDC058328</strain>
    </source>
</reference>
<dbReference type="Proteomes" id="UP001601627">
    <property type="component" value="Unassembled WGS sequence"/>
</dbReference>
<dbReference type="EMBL" id="JBHVZQ010000001">
    <property type="protein sequence ID" value="MFF1272087.1"/>
    <property type="molecule type" value="Genomic_DNA"/>
</dbReference>
<feature type="compositionally biased region" description="Low complexity" evidence="1">
    <location>
        <begin position="44"/>
        <end position="55"/>
    </location>
</feature>
<dbReference type="Pfam" id="PF14257">
    <property type="entry name" value="DUF4349"/>
    <property type="match status" value="1"/>
</dbReference>
<evidence type="ECO:0000313" key="6">
    <source>
        <dbReference type="Proteomes" id="UP001601627"/>
    </source>
</evidence>